<evidence type="ECO:0000256" key="1">
    <source>
        <dbReference type="ARBA" id="ARBA00023180"/>
    </source>
</evidence>
<dbReference type="EMBL" id="JADFTS010000005">
    <property type="protein sequence ID" value="KAF9604803.1"/>
    <property type="molecule type" value="Genomic_DNA"/>
</dbReference>
<comment type="caution">
    <text evidence="3">The sequence shown here is derived from an EMBL/GenBank/DDBJ whole genome shotgun (WGS) entry which is preliminary data.</text>
</comment>
<accession>A0A835HV06</accession>
<keyword evidence="1" id="KW-0325">Glycoprotein</keyword>
<name>A0A835HV06_9MAGN</name>
<sequence>MYMLTKTTCLHCRLKNYTEGHNWNITQALKLGFPLSWSAPSDCEDCERSGGQCQYNSTGASRCHRNNGEFRDRICPQTHPGISFPLDDLFNFNP</sequence>
<feature type="domain" description="Wall-associated receptor kinase C-terminal" evidence="2">
    <location>
        <begin position="20"/>
        <end position="64"/>
    </location>
</feature>
<dbReference type="AlphaFoldDB" id="A0A835HV06"/>
<gene>
    <name evidence="3" type="ORF">IFM89_010344</name>
</gene>
<organism evidence="3 4">
    <name type="scientific">Coptis chinensis</name>
    <dbReference type="NCBI Taxonomy" id="261450"/>
    <lineage>
        <taxon>Eukaryota</taxon>
        <taxon>Viridiplantae</taxon>
        <taxon>Streptophyta</taxon>
        <taxon>Embryophyta</taxon>
        <taxon>Tracheophyta</taxon>
        <taxon>Spermatophyta</taxon>
        <taxon>Magnoliopsida</taxon>
        <taxon>Ranunculales</taxon>
        <taxon>Ranunculaceae</taxon>
        <taxon>Coptidoideae</taxon>
        <taxon>Coptis</taxon>
    </lineage>
</organism>
<dbReference type="Pfam" id="PF14380">
    <property type="entry name" value="WAK_assoc"/>
    <property type="match status" value="1"/>
</dbReference>
<reference evidence="3 4" key="1">
    <citation type="submission" date="2020-10" db="EMBL/GenBank/DDBJ databases">
        <title>The Coptis chinensis genome and diversification of protoberbering-type alkaloids.</title>
        <authorList>
            <person name="Wang B."/>
            <person name="Shu S."/>
            <person name="Song C."/>
            <person name="Liu Y."/>
        </authorList>
    </citation>
    <scope>NUCLEOTIDE SEQUENCE [LARGE SCALE GENOMIC DNA]</scope>
    <source>
        <strain evidence="3">HL-2020</strain>
        <tissue evidence="3">Leaf</tissue>
    </source>
</reference>
<protein>
    <recommendedName>
        <fullName evidence="2">Wall-associated receptor kinase C-terminal domain-containing protein</fullName>
    </recommendedName>
</protein>
<dbReference type="Proteomes" id="UP000631114">
    <property type="component" value="Unassembled WGS sequence"/>
</dbReference>
<evidence type="ECO:0000313" key="3">
    <source>
        <dbReference type="EMBL" id="KAF9604803.1"/>
    </source>
</evidence>
<evidence type="ECO:0000313" key="4">
    <source>
        <dbReference type="Proteomes" id="UP000631114"/>
    </source>
</evidence>
<proteinExistence type="predicted"/>
<keyword evidence="4" id="KW-1185">Reference proteome</keyword>
<dbReference type="InterPro" id="IPR032872">
    <property type="entry name" value="WAK_assoc_C"/>
</dbReference>
<dbReference type="OrthoDB" id="1507006at2759"/>
<evidence type="ECO:0000259" key="2">
    <source>
        <dbReference type="Pfam" id="PF14380"/>
    </source>
</evidence>